<feature type="compositionally biased region" description="Basic and acidic residues" evidence="1">
    <location>
        <begin position="296"/>
        <end position="305"/>
    </location>
</feature>
<feature type="region of interest" description="Disordered" evidence="1">
    <location>
        <begin position="247"/>
        <end position="415"/>
    </location>
</feature>
<sequence length="489" mass="54541">MEGGEEDPYGSLVNFCRPTSSQELKLESCPFARESEVFPDAVDSLGSPFSPGTTQSSPPGIVMVSLPDSEDEEWLTDENPPLENEDFQTPPEDQLLSQSSSQEEPRRNSNPMSTEDAKGEADRATAEDESRDDEPGVENLGFLKLGEMTRDEIGASRGDLLERNDGFLVGLKEFGVSEGGCEGPALKKIRVAEEIGDSTVHAQVEVAIINEKVDNGDDEVVELDIDTSDDEMEHDENLILNAWHSVEESDDNSVDEVSSNNGEEGIQNDHEMQAENATDDGGSRSDDNNPVEEEEGIHLDIDGKSVSRNGDLDVEELEEEEGIHLDNGDKSVSRNGDLDVEELEEDEGVHLDNGDKSVSRDGDSDMEELEEEVRNNRGQLRECRKEGLNSMNREDIEAFNYNGNGSSDNGNQRWKEVVRRRRELPRSMRENHNERGGRRDVDSLDLKNLSPKELLDALAFFLKVEHDSEVDFLETAKRRGMTFPQPRWI</sequence>
<feature type="compositionally biased region" description="Basic and acidic residues" evidence="1">
    <location>
        <begin position="424"/>
        <end position="440"/>
    </location>
</feature>
<accession>A0AAV1CIT1</accession>
<feature type="compositionally biased region" description="Acidic residues" evidence="1">
    <location>
        <begin position="338"/>
        <end position="347"/>
    </location>
</feature>
<protein>
    <submittedName>
        <fullName evidence="2">OLC1v1031618C1</fullName>
    </submittedName>
</protein>
<feature type="compositionally biased region" description="Basic and acidic residues" evidence="1">
    <location>
        <begin position="322"/>
        <end position="332"/>
    </location>
</feature>
<proteinExistence type="predicted"/>
<dbReference type="EMBL" id="OX459119">
    <property type="protein sequence ID" value="CAI9095629.1"/>
    <property type="molecule type" value="Genomic_DNA"/>
</dbReference>
<feature type="region of interest" description="Disordered" evidence="1">
    <location>
        <begin position="41"/>
        <end position="143"/>
    </location>
</feature>
<name>A0AAV1CIT1_OLDCO</name>
<dbReference type="PANTHER" id="PTHR38221">
    <property type="entry name" value="BNAA04G14260D PROTEIN"/>
    <property type="match status" value="1"/>
</dbReference>
<feature type="compositionally biased region" description="Basic and acidic residues" evidence="1">
    <location>
        <begin position="372"/>
        <end position="396"/>
    </location>
</feature>
<feature type="region of interest" description="Disordered" evidence="1">
    <location>
        <begin position="421"/>
        <end position="440"/>
    </location>
</feature>
<gene>
    <name evidence="2" type="ORF">OLC1_LOCUS6559</name>
</gene>
<evidence type="ECO:0000313" key="2">
    <source>
        <dbReference type="EMBL" id="CAI9095629.1"/>
    </source>
</evidence>
<feature type="compositionally biased region" description="Low complexity" evidence="1">
    <location>
        <begin position="400"/>
        <end position="411"/>
    </location>
</feature>
<organism evidence="2 3">
    <name type="scientific">Oldenlandia corymbosa var. corymbosa</name>
    <dbReference type="NCBI Taxonomy" id="529605"/>
    <lineage>
        <taxon>Eukaryota</taxon>
        <taxon>Viridiplantae</taxon>
        <taxon>Streptophyta</taxon>
        <taxon>Embryophyta</taxon>
        <taxon>Tracheophyta</taxon>
        <taxon>Spermatophyta</taxon>
        <taxon>Magnoliopsida</taxon>
        <taxon>eudicotyledons</taxon>
        <taxon>Gunneridae</taxon>
        <taxon>Pentapetalae</taxon>
        <taxon>asterids</taxon>
        <taxon>lamiids</taxon>
        <taxon>Gentianales</taxon>
        <taxon>Rubiaceae</taxon>
        <taxon>Rubioideae</taxon>
        <taxon>Spermacoceae</taxon>
        <taxon>Hedyotis-Oldenlandia complex</taxon>
        <taxon>Oldenlandia</taxon>
    </lineage>
</organism>
<dbReference type="Proteomes" id="UP001161247">
    <property type="component" value="Chromosome 2"/>
</dbReference>
<feature type="compositionally biased region" description="Low complexity" evidence="1">
    <location>
        <begin position="90"/>
        <end position="102"/>
    </location>
</feature>
<keyword evidence="3" id="KW-1185">Reference proteome</keyword>
<dbReference type="AlphaFoldDB" id="A0AAV1CIT1"/>
<feature type="compositionally biased region" description="Basic and acidic residues" evidence="1">
    <location>
        <begin position="115"/>
        <end position="128"/>
    </location>
</feature>
<reference evidence="2" key="1">
    <citation type="submission" date="2023-03" db="EMBL/GenBank/DDBJ databases">
        <authorList>
            <person name="Julca I."/>
        </authorList>
    </citation>
    <scope>NUCLEOTIDE SEQUENCE</scope>
</reference>
<evidence type="ECO:0000313" key="3">
    <source>
        <dbReference type="Proteomes" id="UP001161247"/>
    </source>
</evidence>
<feature type="compositionally biased region" description="Basic and acidic residues" evidence="1">
    <location>
        <begin position="348"/>
        <end position="363"/>
    </location>
</feature>
<feature type="compositionally biased region" description="Acidic residues" evidence="1">
    <location>
        <begin position="312"/>
        <end position="321"/>
    </location>
</feature>
<dbReference type="PANTHER" id="PTHR38221:SF1">
    <property type="entry name" value="OVULE PROTEIN"/>
    <property type="match status" value="1"/>
</dbReference>
<evidence type="ECO:0000256" key="1">
    <source>
        <dbReference type="SAM" id="MobiDB-lite"/>
    </source>
</evidence>